<protein>
    <recommendedName>
        <fullName evidence="5">DUF2628 domain-containing protein</fullName>
    </recommendedName>
</protein>
<name>A0ABQ2SG87_9DEIO</name>
<feature type="transmembrane region" description="Helical" evidence="2">
    <location>
        <begin position="111"/>
        <end position="133"/>
    </location>
</feature>
<gene>
    <name evidence="3" type="ORF">GCM10008961_19740</name>
</gene>
<keyword evidence="2" id="KW-1133">Transmembrane helix</keyword>
<evidence type="ECO:0000313" key="4">
    <source>
        <dbReference type="Proteomes" id="UP000620633"/>
    </source>
</evidence>
<evidence type="ECO:0008006" key="5">
    <source>
        <dbReference type="Google" id="ProtNLM"/>
    </source>
</evidence>
<keyword evidence="2" id="KW-0472">Membrane</keyword>
<evidence type="ECO:0000256" key="2">
    <source>
        <dbReference type="SAM" id="Phobius"/>
    </source>
</evidence>
<dbReference type="Proteomes" id="UP000620633">
    <property type="component" value="Unassembled WGS sequence"/>
</dbReference>
<feature type="transmembrane region" description="Helical" evidence="2">
    <location>
        <begin position="21"/>
        <end position="42"/>
    </location>
</feature>
<keyword evidence="2" id="KW-0812">Transmembrane</keyword>
<organism evidence="3 4">
    <name type="scientific">Deinococcus knuensis</name>
    <dbReference type="NCBI Taxonomy" id="1837380"/>
    <lineage>
        <taxon>Bacteria</taxon>
        <taxon>Thermotogati</taxon>
        <taxon>Deinococcota</taxon>
        <taxon>Deinococci</taxon>
        <taxon>Deinococcales</taxon>
        <taxon>Deinococcaceae</taxon>
        <taxon>Deinococcus</taxon>
    </lineage>
</organism>
<dbReference type="EMBL" id="BMQO01000007">
    <property type="protein sequence ID" value="GGS28126.1"/>
    <property type="molecule type" value="Genomic_DNA"/>
</dbReference>
<reference evidence="4" key="1">
    <citation type="journal article" date="2019" name="Int. J. Syst. Evol. Microbiol.">
        <title>The Global Catalogue of Microorganisms (GCM) 10K type strain sequencing project: providing services to taxonomists for standard genome sequencing and annotation.</title>
        <authorList>
            <consortium name="The Broad Institute Genomics Platform"/>
            <consortium name="The Broad Institute Genome Sequencing Center for Infectious Disease"/>
            <person name="Wu L."/>
            <person name="Ma J."/>
        </authorList>
    </citation>
    <scope>NUCLEOTIDE SEQUENCE [LARGE SCALE GENOMIC DNA]</scope>
    <source>
        <strain evidence="4">JCM 31406</strain>
    </source>
</reference>
<evidence type="ECO:0000313" key="3">
    <source>
        <dbReference type="EMBL" id="GGS28126.1"/>
    </source>
</evidence>
<keyword evidence="4" id="KW-1185">Reference proteome</keyword>
<evidence type="ECO:0000256" key="1">
    <source>
        <dbReference type="SAM" id="MobiDB-lite"/>
    </source>
</evidence>
<comment type="caution">
    <text evidence="3">The sequence shown here is derived from an EMBL/GenBank/DDBJ whole genome shotgun (WGS) entry which is preliminary data.</text>
</comment>
<feature type="transmembrane region" description="Helical" evidence="2">
    <location>
        <begin position="48"/>
        <end position="66"/>
    </location>
</feature>
<sequence length="212" mass="22488">MGMTWPEDTLRSTPAPKPRKAPSLAVGYLLNVLLPGAGFTYVGLVGWHVGWVGILIALNLLGSVLVGVTSSPVFGLLPFLGWVTQLVHFGRTYAARAERNFQPDLDSGMKIGLIAGHAVLNFLLVGVLTAVLIPNLLGARTRANDAGERAAAHSAYMAAVTAQLDGKLLDGPCPLEDVPGNERITRCTVSNADTEEPQINVTFDSGHTLRLP</sequence>
<accession>A0ABQ2SG87</accession>
<feature type="region of interest" description="Disordered" evidence="1">
    <location>
        <begin position="1"/>
        <end position="20"/>
    </location>
</feature>
<proteinExistence type="predicted"/>